<name>I3TNA4_TISMK</name>
<evidence type="ECO:0000313" key="4">
    <source>
        <dbReference type="EMBL" id="AFK54242.1"/>
    </source>
</evidence>
<feature type="compositionally biased region" description="Polar residues" evidence="1">
    <location>
        <begin position="51"/>
        <end position="60"/>
    </location>
</feature>
<feature type="compositionally biased region" description="Basic and acidic residues" evidence="1">
    <location>
        <begin position="1"/>
        <end position="18"/>
    </location>
</feature>
<dbReference type="Gene3D" id="1.10.10.10">
    <property type="entry name" value="Winged helix-like DNA-binding domain superfamily/Winged helix DNA-binding domain"/>
    <property type="match status" value="1"/>
</dbReference>
<dbReference type="InterPro" id="IPR015378">
    <property type="entry name" value="Transposase-like_Mu_C"/>
</dbReference>
<evidence type="ECO:0000259" key="2">
    <source>
        <dbReference type="PROSITE" id="PS50994"/>
    </source>
</evidence>
<dbReference type="eggNOG" id="COG2801">
    <property type="taxonomic scope" value="Bacteria"/>
</dbReference>
<sequence>MPHDESGMRRRLMREGAPRRRREASGGGWEFAASGLPAEARDELARRELATQPQPENQATAVEPEKLPEVAPTPTPAVKAADWQRRAADARAALLAEVDRLAEVHGSDRAIRALVSAAADGSLGEQLARLVPMANARSAEGGGRTLSERTVKRWRAQAREAGWVGLLPKAPPPAPEPAWASYLLSIYRERPHSTVSEIVRDLPSRLPEGVSAPTYSQARTYLASLPPQVREKGRIGPSAMLALQGHKRRSSAGLWPMDLCTGDGHAYKAKVQHPVTGNPFKAELVSFVDVATRYCVGWSAGLAESTWVVMDAFRHSVERWGVMAMTYTDHGAGFENWFFDDEVVGLFSRCGTKPERSIGGRAQARGKIERAQATIWGPAERSLPTYVGRRADRDIVKRVEQRVERDIKTRGASRLLLSWQEALDHWRAAVDAYNNRPHSALKRIRDAETGRTRHQTPTEAMREAIENGWRPSDLPADLVEDLFRPYEIRRTVRGEVRLPWGRYYDHALVPYTGQSVRVGYSIHDGDRVWVRDGAGRLICVAQRDANVIPDMPESKIQHARDQRAQRRSALLEQRLEDIEVERLGVSRVIDVTPAPAEPGMPKITSIPQPAAPVRKPQEVASGLSAAAAEWQRSAQVVEIRPGASAPAAATEAEVRYARAREIERRVDAGESVTESEVTWLAKYQTRPEYRVRRDLEEQRAAILAR</sequence>
<dbReference type="Pfam" id="PF02316">
    <property type="entry name" value="HTH_Tnp_Mu_1"/>
    <property type="match status" value="1"/>
</dbReference>
<gene>
    <name evidence="4" type="ordered locus">TMO_2404</name>
</gene>
<feature type="region of interest" description="Disordered" evidence="1">
    <location>
        <begin position="1"/>
        <end position="81"/>
    </location>
</feature>
<dbReference type="Proteomes" id="UP000005258">
    <property type="component" value="Chromosome"/>
</dbReference>
<dbReference type="InterPro" id="IPR009004">
    <property type="entry name" value="Transposase_Mu_C"/>
</dbReference>
<feature type="domain" description="HTH Mu-type" evidence="3">
    <location>
        <begin position="1"/>
        <end position="52"/>
    </location>
</feature>
<reference evidence="4 5" key="1">
    <citation type="journal article" date="2012" name="J. Am. Chem. Soc.">
        <title>Bacterial biosynthesis and maturation of the didemnin anti-cancer agents.</title>
        <authorList>
            <person name="Xu Y."/>
            <person name="Kersten R.D."/>
            <person name="Nam S.J."/>
            <person name="Lu L."/>
            <person name="Al-Suwailem A.M."/>
            <person name="Zheng H."/>
            <person name="Fenical W."/>
            <person name="Dorrestein P.C."/>
            <person name="Moore B.S."/>
            <person name="Qian P.Y."/>
        </authorList>
    </citation>
    <scope>NUCLEOTIDE SEQUENCE [LARGE SCALE GENOMIC DNA]</scope>
    <source>
        <strain evidence="4 5">KA081020-065</strain>
    </source>
</reference>
<keyword evidence="5" id="KW-1185">Reference proteome</keyword>
<dbReference type="InterPro" id="IPR012337">
    <property type="entry name" value="RNaseH-like_sf"/>
</dbReference>
<dbReference type="InterPro" id="IPR001584">
    <property type="entry name" value="Integrase_cat-core"/>
</dbReference>
<dbReference type="STRING" id="1110502.TMO_2404"/>
<dbReference type="SUPFAM" id="SSF53098">
    <property type="entry name" value="Ribonuclease H-like"/>
    <property type="match status" value="1"/>
</dbReference>
<dbReference type="Pfam" id="PF09299">
    <property type="entry name" value="Mu-transpos_C"/>
    <property type="match status" value="1"/>
</dbReference>
<feature type="compositionally biased region" description="Basic and acidic residues" evidence="1">
    <location>
        <begin position="39"/>
        <end position="49"/>
    </location>
</feature>
<dbReference type="InterPro" id="IPR036388">
    <property type="entry name" value="WH-like_DNA-bd_sf"/>
</dbReference>
<dbReference type="HOGENOM" id="CLU_017655_0_0_5"/>
<dbReference type="GO" id="GO:0003677">
    <property type="term" value="F:DNA binding"/>
    <property type="evidence" value="ECO:0007669"/>
    <property type="project" value="InterPro"/>
</dbReference>
<dbReference type="PROSITE" id="PS50994">
    <property type="entry name" value="INTEGRASE"/>
    <property type="match status" value="1"/>
</dbReference>
<feature type="compositionally biased region" description="Low complexity" evidence="1">
    <location>
        <begin position="69"/>
        <end position="81"/>
    </location>
</feature>
<dbReference type="Gene3D" id="3.30.420.10">
    <property type="entry name" value="Ribonuclease H-like superfamily/Ribonuclease H"/>
    <property type="match status" value="1"/>
</dbReference>
<feature type="domain" description="Integrase catalytic" evidence="2">
    <location>
        <begin position="252"/>
        <end position="375"/>
    </location>
</feature>
<dbReference type="EMBL" id="CP003236">
    <property type="protein sequence ID" value="AFK54242.1"/>
    <property type="molecule type" value="Genomic_DNA"/>
</dbReference>
<dbReference type="SUPFAM" id="SSF50610">
    <property type="entry name" value="mu transposase, C-terminal domain"/>
    <property type="match status" value="1"/>
</dbReference>
<evidence type="ECO:0000259" key="3">
    <source>
        <dbReference type="PROSITE" id="PS51702"/>
    </source>
</evidence>
<dbReference type="AlphaFoldDB" id="I3TNA4"/>
<proteinExistence type="predicted"/>
<protein>
    <submittedName>
        <fullName evidence="4">Transposase-like Mu</fullName>
    </submittedName>
</protein>
<dbReference type="InterPro" id="IPR036397">
    <property type="entry name" value="RNaseH_sf"/>
</dbReference>
<dbReference type="KEGG" id="tmo:TMO_2404"/>
<evidence type="ECO:0000256" key="1">
    <source>
        <dbReference type="SAM" id="MobiDB-lite"/>
    </source>
</evidence>
<dbReference type="PROSITE" id="PS51702">
    <property type="entry name" value="HTH_MU"/>
    <property type="match status" value="1"/>
</dbReference>
<organism evidence="4 5">
    <name type="scientific">Tistrella mobilis (strain KA081020-065)</name>
    <dbReference type="NCBI Taxonomy" id="1110502"/>
    <lineage>
        <taxon>Bacteria</taxon>
        <taxon>Pseudomonadati</taxon>
        <taxon>Pseudomonadota</taxon>
        <taxon>Alphaproteobacteria</taxon>
        <taxon>Geminicoccales</taxon>
        <taxon>Geminicoccaceae</taxon>
        <taxon>Tistrella</taxon>
    </lineage>
</organism>
<accession>I3TNA4</accession>
<evidence type="ECO:0000313" key="5">
    <source>
        <dbReference type="Proteomes" id="UP000005258"/>
    </source>
</evidence>
<dbReference type="InterPro" id="IPR003314">
    <property type="entry name" value="Mu-type_HTH"/>
</dbReference>
<dbReference type="GO" id="GO:0015074">
    <property type="term" value="P:DNA integration"/>
    <property type="evidence" value="ECO:0007669"/>
    <property type="project" value="InterPro"/>
</dbReference>